<dbReference type="AlphaFoldDB" id="A0A6C0IPS3"/>
<organism evidence="1">
    <name type="scientific">viral metagenome</name>
    <dbReference type="NCBI Taxonomy" id="1070528"/>
    <lineage>
        <taxon>unclassified sequences</taxon>
        <taxon>metagenomes</taxon>
        <taxon>organismal metagenomes</taxon>
    </lineage>
</organism>
<accession>A0A6C0IPS3</accession>
<name>A0A6C0IPS3_9ZZZZ</name>
<reference evidence="1" key="1">
    <citation type="journal article" date="2020" name="Nature">
        <title>Giant virus diversity and host interactions through global metagenomics.</title>
        <authorList>
            <person name="Schulz F."/>
            <person name="Roux S."/>
            <person name="Paez-Espino D."/>
            <person name="Jungbluth S."/>
            <person name="Walsh D.A."/>
            <person name="Denef V.J."/>
            <person name="McMahon K.D."/>
            <person name="Konstantinidis K.T."/>
            <person name="Eloe-Fadrosh E.A."/>
            <person name="Kyrpides N.C."/>
            <person name="Woyke T."/>
        </authorList>
    </citation>
    <scope>NUCLEOTIDE SEQUENCE</scope>
    <source>
        <strain evidence="1">GVMAG-M-3300024258-28</strain>
    </source>
</reference>
<dbReference type="EMBL" id="MN740221">
    <property type="protein sequence ID" value="QHT94446.1"/>
    <property type="molecule type" value="Genomic_DNA"/>
</dbReference>
<sequence length="149" mass="16498">MSSPFAKSNSIITMYLEPILHPFFQTYVDIITLSSTPQGPLADMVKLIQFPKLSPFQQLGRLASPFASCTFALLRYPTHSPNSSIKFNDALMTNEDIPSVFSYLTSNGYTIEQSLSQMMFDSPVQIGGVSTQRVSGNKKMICMFTYTGG</sequence>
<protein>
    <submittedName>
        <fullName evidence="1">Uncharacterized protein</fullName>
    </submittedName>
</protein>
<proteinExistence type="predicted"/>
<evidence type="ECO:0000313" key="1">
    <source>
        <dbReference type="EMBL" id="QHT94446.1"/>
    </source>
</evidence>